<evidence type="ECO:0000313" key="1">
    <source>
        <dbReference type="EMBL" id="KYQ91065.1"/>
    </source>
</evidence>
<dbReference type="InParanoid" id="A0A151ZAV3"/>
<dbReference type="SUPFAM" id="SSF52047">
    <property type="entry name" value="RNI-like"/>
    <property type="match status" value="1"/>
</dbReference>
<comment type="caution">
    <text evidence="1">The sequence shown here is derived from an EMBL/GenBank/DDBJ whole genome shotgun (WGS) entry which is preliminary data.</text>
</comment>
<evidence type="ECO:0000313" key="2">
    <source>
        <dbReference type="Proteomes" id="UP000076078"/>
    </source>
</evidence>
<dbReference type="AlphaFoldDB" id="A0A151ZAV3"/>
<gene>
    <name evidence="1" type="ORF">DLAC_07967</name>
</gene>
<dbReference type="EMBL" id="LODT01000035">
    <property type="protein sequence ID" value="KYQ91065.1"/>
    <property type="molecule type" value="Genomic_DNA"/>
</dbReference>
<protein>
    <submittedName>
        <fullName evidence="1">Uncharacterized protein</fullName>
    </submittedName>
</protein>
<proteinExistence type="predicted"/>
<sequence length="521" mass="60948">MTTLIRLPNYLIINILNILSSYTQFKLNLFSLIEKISLVSREWKDSLLTKVNFEFGMLSDRGSFQFIRSLLDRGLTRISISISGKRGLVDDAIHLLNHPKISEITIGTLHLYTMTKDTQLNLENNLKPLRAFEFHETPDQMDLLWDRLKLNRSFNLIDTLCMSLDLNILKYFKNIQNIHFHQQRIEIATILKLVQEINPKSLKLHSTPYGYGQETYHELFKWILESDRIETFIVNNQYVSVNRADYLAMINHPTLTTFHASYINGSTPVSVPIRNSRLREYIDFNGDNKIIESWECLSNLRSIKMINLTETTMQCISKFHYKNLQKIYIDNSIEDIFILCKLVEQNLSFHTLHIYDNKKRINSKLFMKSLKSNNTLRSLIVHYGDPEFYRDILKLEHPTIKKFKIQTTSQNIQYFEQDIINNKTITQLDIQTKNMEFNGSFKSLLNIINNNKTLNVIGFPAPLQHQKLDNDEVQLLDTALSNSPQLLSLRIAGYNQTRYNAALKHPVLYKRMVNCRESKSI</sequence>
<dbReference type="Proteomes" id="UP000076078">
    <property type="component" value="Unassembled WGS sequence"/>
</dbReference>
<organism evidence="1 2">
    <name type="scientific">Tieghemostelium lacteum</name>
    <name type="common">Slime mold</name>
    <name type="synonym">Dictyostelium lacteum</name>
    <dbReference type="NCBI Taxonomy" id="361077"/>
    <lineage>
        <taxon>Eukaryota</taxon>
        <taxon>Amoebozoa</taxon>
        <taxon>Evosea</taxon>
        <taxon>Eumycetozoa</taxon>
        <taxon>Dictyostelia</taxon>
        <taxon>Dictyosteliales</taxon>
        <taxon>Raperosteliaceae</taxon>
        <taxon>Tieghemostelium</taxon>
    </lineage>
</organism>
<keyword evidence="2" id="KW-1185">Reference proteome</keyword>
<reference evidence="1 2" key="1">
    <citation type="submission" date="2015-12" db="EMBL/GenBank/DDBJ databases">
        <title>Dictyostelia acquired genes for synthesis and detection of signals that induce cell-type specialization by lateral gene transfer from prokaryotes.</title>
        <authorList>
            <person name="Gloeckner G."/>
            <person name="Schaap P."/>
        </authorList>
    </citation>
    <scope>NUCLEOTIDE SEQUENCE [LARGE SCALE GENOMIC DNA]</scope>
    <source>
        <strain evidence="1 2">TK</strain>
    </source>
</reference>
<name>A0A151ZAV3_TIELA</name>
<accession>A0A151ZAV3</accession>